<accession>K0SZ68</accession>
<sequence length="101" mass="11258">MTNSGVLFRMVCSVSRWEHVERSSKGVHYLAFWCVNAPTTTKRYLAALNKTDLKAKVLIFYISSAIKLACSPRALQGDDGLTSHGEDEDEAQDPVCFVFDV</sequence>
<protein>
    <submittedName>
        <fullName evidence="1">Uncharacterized protein</fullName>
    </submittedName>
</protein>
<name>K0SZ68_THAOC</name>
<dbReference type="EMBL" id="AGNL01015074">
    <property type="protein sequence ID" value="EJK66331.1"/>
    <property type="molecule type" value="Genomic_DNA"/>
</dbReference>
<evidence type="ECO:0000313" key="1">
    <source>
        <dbReference type="EMBL" id="EJK66331.1"/>
    </source>
</evidence>
<gene>
    <name evidence="1" type="ORF">THAOC_12760</name>
</gene>
<organism evidence="1 2">
    <name type="scientific">Thalassiosira oceanica</name>
    <name type="common">Marine diatom</name>
    <dbReference type="NCBI Taxonomy" id="159749"/>
    <lineage>
        <taxon>Eukaryota</taxon>
        <taxon>Sar</taxon>
        <taxon>Stramenopiles</taxon>
        <taxon>Ochrophyta</taxon>
        <taxon>Bacillariophyta</taxon>
        <taxon>Coscinodiscophyceae</taxon>
        <taxon>Thalassiosirophycidae</taxon>
        <taxon>Thalassiosirales</taxon>
        <taxon>Thalassiosiraceae</taxon>
        <taxon>Thalassiosira</taxon>
    </lineage>
</organism>
<evidence type="ECO:0000313" key="2">
    <source>
        <dbReference type="Proteomes" id="UP000266841"/>
    </source>
</evidence>
<proteinExistence type="predicted"/>
<reference evidence="1 2" key="1">
    <citation type="journal article" date="2012" name="Genome Biol.">
        <title>Genome and low-iron response of an oceanic diatom adapted to chronic iron limitation.</title>
        <authorList>
            <person name="Lommer M."/>
            <person name="Specht M."/>
            <person name="Roy A.S."/>
            <person name="Kraemer L."/>
            <person name="Andreson R."/>
            <person name="Gutowska M.A."/>
            <person name="Wolf J."/>
            <person name="Bergner S.V."/>
            <person name="Schilhabel M.B."/>
            <person name="Klostermeier U.C."/>
            <person name="Beiko R.G."/>
            <person name="Rosenstiel P."/>
            <person name="Hippler M."/>
            <person name="Laroche J."/>
        </authorList>
    </citation>
    <scope>NUCLEOTIDE SEQUENCE [LARGE SCALE GENOMIC DNA]</scope>
    <source>
        <strain evidence="1 2">CCMP1005</strain>
    </source>
</reference>
<dbReference type="AlphaFoldDB" id="K0SZ68"/>
<dbReference type="Proteomes" id="UP000266841">
    <property type="component" value="Unassembled WGS sequence"/>
</dbReference>
<comment type="caution">
    <text evidence="1">The sequence shown here is derived from an EMBL/GenBank/DDBJ whole genome shotgun (WGS) entry which is preliminary data.</text>
</comment>
<keyword evidence="2" id="KW-1185">Reference proteome</keyword>